<dbReference type="InterPro" id="IPR011050">
    <property type="entry name" value="Pectin_lyase_fold/virulence"/>
</dbReference>
<evidence type="ECO:0000313" key="10">
    <source>
        <dbReference type="EMBL" id="MBE9665016.1"/>
    </source>
</evidence>
<comment type="function">
    <text evidence="8">Pectinolytic enzyme involved in the degradation of xylogalacturonan (xga), a galacturonan backbone heavily substituted with xylose, and which is one important component of the hairy regions of pectin. Activity requires a galacturonic acid backbone substituted with xylose.</text>
</comment>
<evidence type="ECO:0000256" key="2">
    <source>
        <dbReference type="ARBA" id="ARBA00022737"/>
    </source>
</evidence>
<evidence type="ECO:0000256" key="8">
    <source>
        <dbReference type="ARBA" id="ARBA00037278"/>
    </source>
</evidence>
<accession>A0ABR9XC92</accession>
<evidence type="ECO:0000256" key="6">
    <source>
        <dbReference type="ARBA" id="ARBA00023295"/>
    </source>
</evidence>
<dbReference type="InterPro" id="IPR012334">
    <property type="entry name" value="Pectin_lyas_fold"/>
</dbReference>
<dbReference type="InterPro" id="IPR000743">
    <property type="entry name" value="Glyco_hydro_28"/>
</dbReference>
<proteinExistence type="inferred from homology"/>
<gene>
    <name evidence="10" type="ORF">IRJ18_01500</name>
</gene>
<evidence type="ECO:0000256" key="5">
    <source>
        <dbReference type="ARBA" id="ARBA00023277"/>
    </source>
</evidence>
<dbReference type="RefSeq" id="WP_194104435.1">
    <property type="nucleotide sequence ID" value="NZ_JADFFM010000001.1"/>
</dbReference>
<keyword evidence="7" id="KW-0624">Polysaccharide degradation</keyword>
<keyword evidence="11" id="KW-1185">Reference proteome</keyword>
<name>A0ABR9XC92_9SPHI</name>
<dbReference type="EMBL" id="JADFFM010000001">
    <property type="protein sequence ID" value="MBE9665016.1"/>
    <property type="molecule type" value="Genomic_DNA"/>
</dbReference>
<organism evidence="10 11">
    <name type="scientific">Mucilaginibacter boryungensis</name>
    <dbReference type="NCBI Taxonomy" id="768480"/>
    <lineage>
        <taxon>Bacteria</taxon>
        <taxon>Pseudomonadati</taxon>
        <taxon>Bacteroidota</taxon>
        <taxon>Sphingobacteriia</taxon>
        <taxon>Sphingobacteriales</taxon>
        <taxon>Sphingobacteriaceae</taxon>
        <taxon>Mucilaginibacter</taxon>
    </lineage>
</organism>
<evidence type="ECO:0000256" key="1">
    <source>
        <dbReference type="ARBA" id="ARBA00008834"/>
    </source>
</evidence>
<dbReference type="PANTHER" id="PTHR31736">
    <property type="match status" value="1"/>
</dbReference>
<dbReference type="Proteomes" id="UP000632774">
    <property type="component" value="Unassembled WGS sequence"/>
</dbReference>
<evidence type="ECO:0000313" key="11">
    <source>
        <dbReference type="Proteomes" id="UP000632774"/>
    </source>
</evidence>
<dbReference type="SUPFAM" id="SSF51126">
    <property type="entry name" value="Pectin lyase-like"/>
    <property type="match status" value="1"/>
</dbReference>
<evidence type="ECO:0000256" key="3">
    <source>
        <dbReference type="ARBA" id="ARBA00022801"/>
    </source>
</evidence>
<evidence type="ECO:0000256" key="9">
    <source>
        <dbReference type="RuleBase" id="RU361169"/>
    </source>
</evidence>
<comment type="similarity">
    <text evidence="1 9">Belongs to the glycosyl hydrolase 28 family.</text>
</comment>
<keyword evidence="5" id="KW-0119">Carbohydrate metabolism</keyword>
<comment type="caution">
    <text evidence="10">The sequence shown here is derived from an EMBL/GenBank/DDBJ whole genome shotgun (WGS) entry which is preliminary data.</text>
</comment>
<dbReference type="Gene3D" id="2.160.20.10">
    <property type="entry name" value="Single-stranded right-handed beta-helix, Pectin lyase-like"/>
    <property type="match status" value="1"/>
</dbReference>
<dbReference type="PANTHER" id="PTHR31736:SF9">
    <property type="entry name" value="ENDO-XYLOGALACTURONAN HYDROLASE A-RELATED"/>
    <property type="match status" value="1"/>
</dbReference>
<dbReference type="Pfam" id="PF00295">
    <property type="entry name" value="Glyco_hydro_28"/>
    <property type="match status" value="1"/>
</dbReference>
<keyword evidence="3 9" id="KW-0378">Hydrolase</keyword>
<keyword evidence="2" id="KW-0677">Repeat</keyword>
<evidence type="ECO:0000256" key="7">
    <source>
        <dbReference type="ARBA" id="ARBA00023326"/>
    </source>
</evidence>
<keyword evidence="4" id="KW-0325">Glycoprotein</keyword>
<reference evidence="10 11" key="1">
    <citation type="submission" date="2020-10" db="EMBL/GenBank/DDBJ databases">
        <title>Mucilaginibacter mali sp. nov., isolated from rhizosphere soil of apple orchard.</title>
        <authorList>
            <person name="Lee J.-S."/>
            <person name="Kim H.S."/>
            <person name="Kim J.-S."/>
        </authorList>
    </citation>
    <scope>NUCLEOTIDE SEQUENCE [LARGE SCALE GENOMIC DNA]</scope>
    <source>
        <strain evidence="10 11">KCTC 23157</strain>
    </source>
</reference>
<sequence>MRLKLLFFSIAFHFTLFAYPKLITYKAPHCNILSNTYTVQVREANLPWQTVATYFAHVTDVTGTKGTVKKTSFGYFDCSGKVEVTVLVNDQPIKSVRIRPTAKGIVPLIHGNKITFLMNISDQLSIEINGDIFNNLQLFANPLETDSPSPNDPSVIYFGPGAHRAGKLNIPSGKTVYIAGGAVVQGNLYMDHAENVKVRGRGIFTQLENAVPDTAPVDNQAVTLSRNDAITVNYSKNVVIEGLIILPHKYSITIGQSSEVLVNNFKSFSSEGNADGIDIFCSNDIKLDHIFMRNADDCIAIYGHRWNYYGNTRNILIKNAVLWADVAHPIMVGTHGDTQHPDTLANMLFENIDILDQHENQLDYQGCLALNAGDNNLITNIKFNDIRIEDIRKGQLVNLRVMYNKKYNTSPGNRIENISFINVSSNGNHTGMSVIAGYDENRLIRNILFENLKINGQLITDDMAGKPPFYKTGDMANIFIGEHVDGIKFVKTQL</sequence>
<keyword evidence="6 9" id="KW-0326">Glycosidase</keyword>
<protein>
    <submittedName>
        <fullName evidence="10">Endo-polygalacturonase</fullName>
    </submittedName>
</protein>
<evidence type="ECO:0000256" key="4">
    <source>
        <dbReference type="ARBA" id="ARBA00023180"/>
    </source>
</evidence>